<dbReference type="RefSeq" id="WP_133285495.1">
    <property type="nucleotide sequence ID" value="NZ_SMSI01000003.1"/>
</dbReference>
<dbReference type="PROSITE" id="PS51257">
    <property type="entry name" value="PROKAR_LIPOPROTEIN"/>
    <property type="match status" value="1"/>
</dbReference>
<protein>
    <recommendedName>
        <fullName evidence="3">ABC transporter substrate-binding protein</fullName>
    </recommendedName>
</protein>
<sequence length="368" mass="37644">MQKVIDMQWFSNLRLLLAGFLLLLVASCQSSDKASDVLSVDAQAPAGATVSPERVGEGEATIILALDLAKATRANADLADGARLAAELLGGGKVSLAIVDAAGAQLTPADKPVFYAAGPGVIPQPPAGLTPVGVSETAPAGGFAFVGSREDSLATGMRHAAPKGELVAVLVPENGPNDGSRVDAARLGSAIGGKVGVLTYGTGESGVEIIKKMGDISKIAAVGFASADRTEISRIATMLRKVSPGMLIVGNSDWTSSVAALPVLEGAVIARPDTQSAEAISERFRARYGRVPSQMALYGFDLVAVPAGIVRARGGSAVTRAQLLAPAGFRGASGSFRFRQDGRIERLLELAVIKGGRFTVAKPAEGGF</sequence>
<evidence type="ECO:0008006" key="3">
    <source>
        <dbReference type="Google" id="ProtNLM"/>
    </source>
</evidence>
<reference evidence="1 2" key="1">
    <citation type="journal article" date="2013" name="Int. J. Syst. Evol. Microbiol.">
        <title>Hoeflea suaedae sp. nov., an endophytic bacterium isolated from the root of the halophyte Suaeda maritima.</title>
        <authorList>
            <person name="Chung E.J."/>
            <person name="Park J.A."/>
            <person name="Pramanik P."/>
            <person name="Bibi F."/>
            <person name="Jeon C.O."/>
            <person name="Chung Y.R."/>
        </authorList>
    </citation>
    <scope>NUCLEOTIDE SEQUENCE [LARGE SCALE GENOMIC DNA]</scope>
    <source>
        <strain evidence="1 2">YC6898</strain>
    </source>
</reference>
<accession>A0A4R5PJ62</accession>
<dbReference type="SUPFAM" id="SSF53822">
    <property type="entry name" value="Periplasmic binding protein-like I"/>
    <property type="match status" value="1"/>
</dbReference>
<organism evidence="1 2">
    <name type="scientific">Pseudohoeflea suaedae</name>
    <dbReference type="NCBI Taxonomy" id="877384"/>
    <lineage>
        <taxon>Bacteria</taxon>
        <taxon>Pseudomonadati</taxon>
        <taxon>Pseudomonadota</taxon>
        <taxon>Alphaproteobacteria</taxon>
        <taxon>Hyphomicrobiales</taxon>
        <taxon>Rhizobiaceae</taxon>
        <taxon>Pseudohoeflea</taxon>
    </lineage>
</organism>
<dbReference type="Gene3D" id="3.40.50.2300">
    <property type="match status" value="1"/>
</dbReference>
<proteinExistence type="predicted"/>
<gene>
    <name evidence="1" type="ORF">E2A64_16040</name>
</gene>
<evidence type="ECO:0000313" key="1">
    <source>
        <dbReference type="EMBL" id="TDH35211.1"/>
    </source>
</evidence>
<dbReference type="Proteomes" id="UP000295131">
    <property type="component" value="Unassembled WGS sequence"/>
</dbReference>
<keyword evidence="2" id="KW-1185">Reference proteome</keyword>
<dbReference type="EMBL" id="SMSI01000003">
    <property type="protein sequence ID" value="TDH35211.1"/>
    <property type="molecule type" value="Genomic_DNA"/>
</dbReference>
<name>A0A4R5PJ62_9HYPH</name>
<dbReference type="AlphaFoldDB" id="A0A4R5PJ62"/>
<evidence type="ECO:0000313" key="2">
    <source>
        <dbReference type="Proteomes" id="UP000295131"/>
    </source>
</evidence>
<comment type="caution">
    <text evidence="1">The sequence shown here is derived from an EMBL/GenBank/DDBJ whole genome shotgun (WGS) entry which is preliminary data.</text>
</comment>
<dbReference type="OrthoDB" id="7210494at2"/>
<dbReference type="InterPro" id="IPR028082">
    <property type="entry name" value="Peripla_BP_I"/>
</dbReference>